<dbReference type="EMBL" id="CP072748">
    <property type="protein sequence ID" value="QTX11543.1"/>
    <property type="molecule type" value="Genomic_DNA"/>
</dbReference>
<evidence type="ECO:0000313" key="2">
    <source>
        <dbReference type="EMBL" id="MBO0613008.1"/>
    </source>
</evidence>
<keyword evidence="1" id="KW-0472">Membrane</keyword>
<organism evidence="3">
    <name type="scientific">Thiothrix fructosivorans</name>
    <dbReference type="NCBI Taxonomy" id="111770"/>
    <lineage>
        <taxon>Bacteria</taxon>
        <taxon>Pseudomonadati</taxon>
        <taxon>Pseudomonadota</taxon>
        <taxon>Gammaproteobacteria</taxon>
        <taxon>Thiotrichales</taxon>
        <taxon>Thiotrichaceae</taxon>
        <taxon>Thiothrix</taxon>
    </lineage>
</organism>
<protein>
    <submittedName>
        <fullName evidence="3">Uncharacterized protein</fullName>
    </submittedName>
</protein>
<dbReference type="Proteomes" id="UP000664466">
    <property type="component" value="Unassembled WGS sequence"/>
</dbReference>
<accession>A0A8B0SHD4</accession>
<evidence type="ECO:0000256" key="1">
    <source>
        <dbReference type="SAM" id="Phobius"/>
    </source>
</evidence>
<dbReference type="EMBL" id="JAFMPM010000006">
    <property type="protein sequence ID" value="MBO0613008.1"/>
    <property type="molecule type" value="Genomic_DNA"/>
</dbReference>
<evidence type="ECO:0000313" key="3">
    <source>
        <dbReference type="EMBL" id="QTX11543.1"/>
    </source>
</evidence>
<dbReference type="RefSeq" id="WP_207250745.1">
    <property type="nucleotide sequence ID" value="NZ_JAFMPM010000006.1"/>
</dbReference>
<evidence type="ECO:0000313" key="4">
    <source>
        <dbReference type="Proteomes" id="UP000664466"/>
    </source>
</evidence>
<name>A0A8B0SHD4_9GAMM</name>
<feature type="transmembrane region" description="Helical" evidence="1">
    <location>
        <begin position="12"/>
        <end position="33"/>
    </location>
</feature>
<keyword evidence="4" id="KW-1185">Reference proteome</keyword>
<reference evidence="2 4" key="1">
    <citation type="submission" date="2021-03" db="EMBL/GenBank/DDBJ databases">
        <title>Draft genome and methylome analysis of Thiotrix fructosivoruns ATCC 49748.</title>
        <authorList>
            <person name="Fomenkov A."/>
            <person name="Grabovich M.Y."/>
            <person name="Roberts R.J."/>
        </authorList>
    </citation>
    <scope>NUCLEOTIDE SEQUENCE [LARGE SCALE GENOMIC DNA]</scope>
    <source>
        <strain evidence="2 4">ATCC 49748</strain>
    </source>
</reference>
<dbReference type="AlphaFoldDB" id="A0A8B0SHD4"/>
<keyword evidence="1" id="KW-1133">Transmembrane helix</keyword>
<proteinExistence type="predicted"/>
<gene>
    <name evidence="3" type="ORF">J1836_004110</name>
    <name evidence="2" type="ORF">J1836_08715</name>
</gene>
<reference evidence="3" key="2">
    <citation type="submission" date="2021-04" db="EMBL/GenBank/DDBJ databases">
        <title>Complete Genome and methylome analysis of Thiothrix fructosivorans ATCC 49748.</title>
        <authorList>
            <person name="Fomenkov A."/>
            <person name="Sun L."/>
            <person name="Vincze T."/>
            <person name="Grabovich M.Y."/>
            <person name="Roberts R.J."/>
        </authorList>
    </citation>
    <scope>NUCLEOTIDE SEQUENCE</scope>
    <source>
        <strain evidence="3">ATCC 49748</strain>
    </source>
</reference>
<keyword evidence="1" id="KW-0812">Transmembrane</keyword>
<sequence length="121" mass="13980">MNMTKVADFWRAMFYFTSTVTMGIILYLLVVVWQPLWTGGFTDFGNISKAISHLDETAKPAAQMAPQMLEQITQMNQSVRNMDQNINQMRMVMAYQMGAMNAQMDQMNTRMSPMGMMPFNW</sequence>